<reference evidence="1 2" key="1">
    <citation type="submission" date="2018-08" db="EMBL/GenBank/DDBJ databases">
        <title>Draft genome sequence of the cyanotroph, Pseudomonas monteilii BCN3.</title>
        <authorList>
            <person name="Jones L.B."/>
            <person name="Kunz D.A."/>
        </authorList>
    </citation>
    <scope>NUCLEOTIDE SEQUENCE [LARGE SCALE GENOMIC DNA]</scope>
    <source>
        <strain evidence="1 2">BCN3</strain>
    </source>
</reference>
<accession>A0A399M749</accession>
<proteinExistence type="predicted"/>
<dbReference type="EMBL" id="QWLL01000035">
    <property type="protein sequence ID" value="RII76706.1"/>
    <property type="molecule type" value="Genomic_DNA"/>
</dbReference>
<sequence length="161" mass="17383">MNQPHEHSTLTPLAKPTVDKVIESTPQADTSLQQAVEQGTLQASIDALNQKLVASTLARVQKEGAIRKRLEQHQQQLAEGNLAREGLSSTVTTALKKLAQATNTQADRVDSVEARLASLAERQCECESQRANGWPAYLERHAVSLVALAVAVFTLGLHVLG</sequence>
<protein>
    <submittedName>
        <fullName evidence="1">Uncharacterized protein</fullName>
    </submittedName>
</protein>
<evidence type="ECO:0000313" key="2">
    <source>
        <dbReference type="Proteomes" id="UP000265875"/>
    </source>
</evidence>
<dbReference type="RefSeq" id="WP_119370563.1">
    <property type="nucleotide sequence ID" value="NZ_QWLL01000035.1"/>
</dbReference>
<comment type="caution">
    <text evidence="1">The sequence shown here is derived from an EMBL/GenBank/DDBJ whole genome shotgun (WGS) entry which is preliminary data.</text>
</comment>
<organism evidence="1 2">
    <name type="scientific">Pseudomonas monteilii</name>
    <dbReference type="NCBI Taxonomy" id="76759"/>
    <lineage>
        <taxon>Bacteria</taxon>
        <taxon>Pseudomonadati</taxon>
        <taxon>Pseudomonadota</taxon>
        <taxon>Gammaproteobacteria</taxon>
        <taxon>Pseudomonadales</taxon>
        <taxon>Pseudomonadaceae</taxon>
        <taxon>Pseudomonas</taxon>
    </lineage>
</organism>
<evidence type="ECO:0000313" key="1">
    <source>
        <dbReference type="EMBL" id="RII76706.1"/>
    </source>
</evidence>
<dbReference type="Proteomes" id="UP000265875">
    <property type="component" value="Unassembled WGS sequence"/>
</dbReference>
<dbReference type="AlphaFoldDB" id="A0A399M749"/>
<name>A0A399M749_9PSED</name>
<gene>
    <name evidence="1" type="ORF">D0894_16240</name>
</gene>